<name>A0A329QNW1_9ACTN</name>
<dbReference type="InterPro" id="IPR029063">
    <property type="entry name" value="SAM-dependent_MTases_sf"/>
</dbReference>
<protein>
    <submittedName>
        <fullName evidence="3">SAM-dependent methyltransferase</fullName>
    </submittedName>
</protein>
<dbReference type="GO" id="GO:0008757">
    <property type="term" value="F:S-adenosylmethionine-dependent methyltransferase activity"/>
    <property type="evidence" value="ECO:0007669"/>
    <property type="project" value="InterPro"/>
</dbReference>
<proteinExistence type="predicted"/>
<dbReference type="InterPro" id="IPR013216">
    <property type="entry name" value="Methyltransf_11"/>
</dbReference>
<feature type="compositionally biased region" description="Polar residues" evidence="1">
    <location>
        <begin position="1"/>
        <end position="10"/>
    </location>
</feature>
<keyword evidence="3" id="KW-0489">Methyltransferase</keyword>
<dbReference type="SUPFAM" id="SSF53335">
    <property type="entry name" value="S-adenosyl-L-methionine-dependent methyltransferases"/>
    <property type="match status" value="1"/>
</dbReference>
<dbReference type="Gene3D" id="3.40.50.150">
    <property type="entry name" value="Vaccinia Virus protein VP39"/>
    <property type="match status" value="1"/>
</dbReference>
<dbReference type="Pfam" id="PF08241">
    <property type="entry name" value="Methyltransf_11"/>
    <property type="match status" value="1"/>
</dbReference>
<dbReference type="GO" id="GO:0032259">
    <property type="term" value="P:methylation"/>
    <property type="evidence" value="ECO:0007669"/>
    <property type="project" value="UniProtKB-KW"/>
</dbReference>
<keyword evidence="3" id="KW-0808">Transferase</keyword>
<dbReference type="AlphaFoldDB" id="A0A329QNW1"/>
<gene>
    <name evidence="3" type="ORF">DPM12_13275</name>
</gene>
<evidence type="ECO:0000313" key="4">
    <source>
        <dbReference type="Proteomes" id="UP000250462"/>
    </source>
</evidence>
<dbReference type="EMBL" id="QMIG01000014">
    <property type="protein sequence ID" value="RAW13052.1"/>
    <property type="molecule type" value="Genomic_DNA"/>
</dbReference>
<sequence>MSARCQRSGTPASAEAVRAAPRRRGGAAGPGGHQARFRGDRHRLRTVGVLDILDQRVGPSGTVVGLDREPTMLEWARASLNARGLAHVRLVEGTGQATGLPSSNFDVVHGRLVLVHTSQPADIVAEMVRLARPGGSVCVQDVDCMSWLCEPEHPAWSELVSLLSRITSIDLLVGRKLPALLRQAGLEEVGCDAHAYVWDHTHPYQTLLIDLVGIVREHLMSLGMITAERLDRLTEELAEHLDHPDTFVIHPLLMQAWGRKPSEPGEAGTGP</sequence>
<dbReference type="Proteomes" id="UP000250462">
    <property type="component" value="Unassembled WGS sequence"/>
</dbReference>
<comment type="caution">
    <text evidence="3">The sequence shown here is derived from an EMBL/GenBank/DDBJ whole genome shotgun (WGS) entry which is preliminary data.</text>
</comment>
<reference evidence="3 4" key="1">
    <citation type="submission" date="2018-06" db="EMBL/GenBank/DDBJ databases">
        <title>Phytoactinopolyspora halophila sp. nov., a novel halophilic actinomycete isolated from a saline soil in China.</title>
        <authorList>
            <person name="Tang S.-K."/>
        </authorList>
    </citation>
    <scope>NUCLEOTIDE SEQUENCE [LARGE SCALE GENOMIC DNA]</scope>
    <source>
        <strain evidence="3 4">YIM 96934</strain>
    </source>
</reference>
<evidence type="ECO:0000256" key="1">
    <source>
        <dbReference type="SAM" id="MobiDB-lite"/>
    </source>
</evidence>
<dbReference type="CDD" id="cd02440">
    <property type="entry name" value="AdoMet_MTases"/>
    <property type="match status" value="1"/>
</dbReference>
<keyword evidence="4" id="KW-1185">Reference proteome</keyword>
<organism evidence="3 4">
    <name type="scientific">Phytoactinopolyspora halophila</name>
    <dbReference type="NCBI Taxonomy" id="1981511"/>
    <lineage>
        <taxon>Bacteria</taxon>
        <taxon>Bacillati</taxon>
        <taxon>Actinomycetota</taxon>
        <taxon>Actinomycetes</taxon>
        <taxon>Jiangellales</taxon>
        <taxon>Jiangellaceae</taxon>
        <taxon>Phytoactinopolyspora</taxon>
    </lineage>
</organism>
<evidence type="ECO:0000313" key="3">
    <source>
        <dbReference type="EMBL" id="RAW13052.1"/>
    </source>
</evidence>
<accession>A0A329QNW1</accession>
<feature type="domain" description="Methyltransferase type 11" evidence="2">
    <location>
        <begin position="54"/>
        <end position="138"/>
    </location>
</feature>
<evidence type="ECO:0000259" key="2">
    <source>
        <dbReference type="Pfam" id="PF08241"/>
    </source>
</evidence>
<feature type="region of interest" description="Disordered" evidence="1">
    <location>
        <begin position="1"/>
        <end position="36"/>
    </location>
</feature>